<dbReference type="InterPro" id="IPR021866">
    <property type="entry name" value="SpoIIAA-like"/>
</dbReference>
<dbReference type="RefSeq" id="WP_034679567.1">
    <property type="nucleotide sequence ID" value="NZ_FPAP01000003.1"/>
</dbReference>
<name>A0A085YZF2_9FLAO</name>
<protein>
    <recommendedName>
        <fullName evidence="3">STAS/SEC14 domain-containing protein</fullName>
    </recommendedName>
</protein>
<evidence type="ECO:0000313" key="2">
    <source>
        <dbReference type="Proteomes" id="UP000028713"/>
    </source>
</evidence>
<evidence type="ECO:0008006" key="3">
    <source>
        <dbReference type="Google" id="ProtNLM"/>
    </source>
</evidence>
<dbReference type="InterPro" id="IPR036513">
    <property type="entry name" value="STAS_dom_sf"/>
</dbReference>
<organism evidence="1 2">
    <name type="scientific">Chryseobacterium formosense</name>
    <dbReference type="NCBI Taxonomy" id="236814"/>
    <lineage>
        <taxon>Bacteria</taxon>
        <taxon>Pseudomonadati</taxon>
        <taxon>Bacteroidota</taxon>
        <taxon>Flavobacteriia</taxon>
        <taxon>Flavobacteriales</taxon>
        <taxon>Weeksellaceae</taxon>
        <taxon>Chryseobacterium group</taxon>
        <taxon>Chryseobacterium</taxon>
    </lineage>
</organism>
<dbReference type="Pfam" id="PF11964">
    <property type="entry name" value="SpoIIAA-like"/>
    <property type="match status" value="1"/>
</dbReference>
<dbReference type="EMBL" id="JPRP01000005">
    <property type="protein sequence ID" value="KFE97565.1"/>
    <property type="molecule type" value="Genomic_DNA"/>
</dbReference>
<sequence>MISLLNDAPENVAAFSASGDISLTDFENIIIPHVEKKMERFNELNYLLYLNNDLPKTDVDVWLSQSLLKLNKISSCNRAAIISDDFGLQKITALHTNKFRIFSTDNVYNAMYWCNNGN</sequence>
<dbReference type="Proteomes" id="UP000028713">
    <property type="component" value="Unassembled WGS sequence"/>
</dbReference>
<comment type="caution">
    <text evidence="1">The sequence shown here is derived from an EMBL/GenBank/DDBJ whole genome shotgun (WGS) entry which is preliminary data.</text>
</comment>
<dbReference type="OrthoDB" id="555504at2"/>
<evidence type="ECO:0000313" key="1">
    <source>
        <dbReference type="EMBL" id="KFE97565.1"/>
    </source>
</evidence>
<keyword evidence="2" id="KW-1185">Reference proteome</keyword>
<dbReference type="AlphaFoldDB" id="A0A085YZF2"/>
<gene>
    <name evidence="1" type="ORF">IX39_20050</name>
</gene>
<dbReference type="InterPro" id="IPR038396">
    <property type="entry name" value="SpoIIAA-like_sf"/>
</dbReference>
<dbReference type="SUPFAM" id="SSF52091">
    <property type="entry name" value="SpoIIaa-like"/>
    <property type="match status" value="1"/>
</dbReference>
<dbReference type="Gene3D" id="3.40.50.10600">
    <property type="entry name" value="SpoIIaa-like domains"/>
    <property type="match status" value="1"/>
</dbReference>
<accession>A0A085YZF2</accession>
<proteinExistence type="predicted"/>
<dbReference type="STRING" id="236814.IX39_20050"/>
<reference evidence="1 2" key="1">
    <citation type="submission" date="2014-07" db="EMBL/GenBank/DDBJ databases">
        <title>Genome of Chryseobacterium formosense LMG 24722.</title>
        <authorList>
            <person name="Pipes S.E."/>
            <person name="Stropko S.J."/>
            <person name="Newman J.D."/>
        </authorList>
    </citation>
    <scope>NUCLEOTIDE SEQUENCE [LARGE SCALE GENOMIC DNA]</scope>
    <source>
        <strain evidence="1 2">LMG 24722</strain>
    </source>
</reference>